<keyword evidence="4" id="KW-0132">Cell division</keyword>
<dbReference type="FunFam" id="1.10.10.10:FF:000307">
    <property type="entry name" value="Crossover junction endonuclease MUS81"/>
    <property type="match status" value="1"/>
</dbReference>
<dbReference type="GO" id="GO:0008821">
    <property type="term" value="F:crossover junction DNA endonuclease activity"/>
    <property type="evidence" value="ECO:0007669"/>
    <property type="project" value="UniProtKB-UniRule"/>
</dbReference>
<evidence type="ECO:0000256" key="5">
    <source>
        <dbReference type="ARBA" id="ARBA00022722"/>
    </source>
</evidence>
<organism evidence="18 19">
    <name type="scientific">Spirodela intermedia</name>
    <name type="common">Intermediate duckweed</name>
    <dbReference type="NCBI Taxonomy" id="51605"/>
    <lineage>
        <taxon>Eukaryota</taxon>
        <taxon>Viridiplantae</taxon>
        <taxon>Streptophyta</taxon>
        <taxon>Embryophyta</taxon>
        <taxon>Tracheophyta</taxon>
        <taxon>Spermatophyta</taxon>
        <taxon>Magnoliopsida</taxon>
        <taxon>Liliopsida</taxon>
        <taxon>Araceae</taxon>
        <taxon>Lemnoideae</taxon>
        <taxon>Spirodela</taxon>
    </lineage>
</organism>
<dbReference type="GO" id="GO:0003677">
    <property type="term" value="F:DNA binding"/>
    <property type="evidence" value="ECO:0007669"/>
    <property type="project" value="UniProtKB-UniRule"/>
</dbReference>
<dbReference type="InterPro" id="IPR047416">
    <property type="entry name" value="XPF_nuclease_Mus81"/>
</dbReference>
<feature type="region of interest" description="Disordered" evidence="16">
    <location>
        <begin position="275"/>
        <end position="295"/>
    </location>
</feature>
<name>A0A7I8KLG3_SPIIN</name>
<dbReference type="GO" id="GO:0048257">
    <property type="term" value="F:3'-flap endonuclease activity"/>
    <property type="evidence" value="ECO:0007669"/>
    <property type="project" value="TreeGrafter"/>
</dbReference>
<feature type="region of interest" description="Disordered" evidence="16">
    <location>
        <begin position="147"/>
        <end position="166"/>
    </location>
</feature>
<dbReference type="InterPro" id="IPR047417">
    <property type="entry name" value="WHD_MUS81"/>
</dbReference>
<keyword evidence="6 15" id="KW-0479">Metal-binding</keyword>
<comment type="function">
    <text evidence="15">Interacts with EME1 to form a DNA structure-specific endonuclease with substrate preference for branched DNA structures with a 5'-end at the branch nick. Typical substrates include 3'-flap structures, D-loops, replication forks and nicked Holliday junctions. May be required in mitosis for the processing of stalled or collapsed replication fork intermediates. May be required in meiosis for the repair of meiosis-specific double strand breaks subsequent to single-end invasion (SEI).</text>
</comment>
<keyword evidence="19" id="KW-1185">Reference proteome</keyword>
<dbReference type="GO" id="GO:0046872">
    <property type="term" value="F:metal ion binding"/>
    <property type="evidence" value="ECO:0007669"/>
    <property type="project" value="UniProtKB-UniRule"/>
</dbReference>
<dbReference type="OrthoDB" id="5963188at2759"/>
<dbReference type="PANTHER" id="PTHR13451:SF0">
    <property type="entry name" value="CROSSOVER JUNCTION ENDONUCLEASE MUS81"/>
    <property type="match status" value="1"/>
</dbReference>
<comment type="similarity">
    <text evidence="3 15">Belongs to the XPF family.</text>
</comment>
<dbReference type="Gene3D" id="1.10.10.10">
    <property type="entry name" value="Winged helix-like DNA-binding domain superfamily/Winged helix DNA-binding domain"/>
    <property type="match status" value="1"/>
</dbReference>
<keyword evidence="12 15" id="KW-0233">DNA recombination</keyword>
<dbReference type="GO" id="GO:0000727">
    <property type="term" value="P:double-strand break repair via break-induced replication"/>
    <property type="evidence" value="ECO:0007669"/>
    <property type="project" value="UniProtKB-UniRule"/>
</dbReference>
<reference evidence="18" key="1">
    <citation type="submission" date="2020-02" db="EMBL/GenBank/DDBJ databases">
        <authorList>
            <person name="Scholz U."/>
            <person name="Mascher M."/>
            <person name="Fiebig A."/>
        </authorList>
    </citation>
    <scope>NUCLEOTIDE SEQUENCE</scope>
</reference>
<accession>A0A7I8KLG3</accession>
<dbReference type="CDD" id="cd20074">
    <property type="entry name" value="XPF_nuclease_Mus81"/>
    <property type="match status" value="1"/>
</dbReference>
<comment type="cofactor">
    <cofactor evidence="1 15">
        <name>Mg(2+)</name>
        <dbReference type="ChEBI" id="CHEBI:18420"/>
    </cofactor>
</comment>
<proteinExistence type="inferred from homology"/>
<dbReference type="InterPro" id="IPR011335">
    <property type="entry name" value="Restrct_endonuc-II-like"/>
</dbReference>
<dbReference type="Gene3D" id="1.10.150.670">
    <property type="entry name" value="Crossover junction endonuclease EME1, DNA-binding domain"/>
    <property type="match status" value="1"/>
</dbReference>
<protein>
    <recommendedName>
        <fullName evidence="15">Crossover junction endonuclease MUS81</fullName>
        <ecNumber evidence="15">3.1.22.-</ecNumber>
    </recommendedName>
</protein>
<evidence type="ECO:0000256" key="1">
    <source>
        <dbReference type="ARBA" id="ARBA00001946"/>
    </source>
</evidence>
<evidence type="ECO:0000256" key="2">
    <source>
        <dbReference type="ARBA" id="ARBA00004123"/>
    </source>
</evidence>
<gene>
    <name evidence="18" type="ORF">SI8410_06009156</name>
</gene>
<dbReference type="Gene3D" id="3.40.50.10130">
    <property type="match status" value="1"/>
</dbReference>
<dbReference type="InterPro" id="IPR042530">
    <property type="entry name" value="EME1/EME2_C"/>
</dbReference>
<keyword evidence="10 15" id="KW-0378">Hydrolase</keyword>
<dbReference type="GO" id="GO:0051301">
    <property type="term" value="P:cell division"/>
    <property type="evidence" value="ECO:0007669"/>
    <property type="project" value="UniProtKB-KW"/>
</dbReference>
<dbReference type="AlphaFoldDB" id="A0A7I8KLG3"/>
<evidence type="ECO:0000256" key="13">
    <source>
        <dbReference type="ARBA" id="ARBA00023204"/>
    </source>
</evidence>
<keyword evidence="11 15" id="KW-0460">Magnesium</keyword>
<dbReference type="GO" id="GO:0006308">
    <property type="term" value="P:DNA catabolic process"/>
    <property type="evidence" value="ECO:0007669"/>
    <property type="project" value="UniProtKB-UniRule"/>
</dbReference>
<dbReference type="Pfam" id="PF02732">
    <property type="entry name" value="ERCC4"/>
    <property type="match status" value="1"/>
</dbReference>
<comment type="subunit">
    <text evidence="15">Interacts with EME1.</text>
</comment>
<keyword evidence="8 15" id="KW-0227">DNA damage</keyword>
<evidence type="ECO:0000256" key="9">
    <source>
        <dbReference type="ARBA" id="ARBA00022776"/>
    </source>
</evidence>
<dbReference type="GO" id="GO:0031573">
    <property type="term" value="P:mitotic intra-S DNA damage checkpoint signaling"/>
    <property type="evidence" value="ECO:0007669"/>
    <property type="project" value="TreeGrafter"/>
</dbReference>
<keyword evidence="13 15" id="KW-0234">DNA repair</keyword>
<dbReference type="CDD" id="cd21036">
    <property type="entry name" value="WH_MUS81"/>
    <property type="match status" value="1"/>
</dbReference>
<keyword evidence="14 15" id="KW-0539">Nucleus</keyword>
<keyword evidence="9" id="KW-0131">Cell cycle</keyword>
<dbReference type="PANTHER" id="PTHR13451">
    <property type="entry name" value="CLASS II CROSSOVER JUNCTION ENDONUCLEASE MUS81"/>
    <property type="match status" value="1"/>
</dbReference>
<evidence type="ECO:0000256" key="10">
    <source>
        <dbReference type="ARBA" id="ARBA00022801"/>
    </source>
</evidence>
<evidence type="ECO:0000256" key="16">
    <source>
        <dbReference type="SAM" id="MobiDB-lite"/>
    </source>
</evidence>
<dbReference type="InterPro" id="IPR036388">
    <property type="entry name" value="WH-like_DNA-bd_sf"/>
</dbReference>
<dbReference type="Pfam" id="PF21136">
    <property type="entry name" value="WHD_MUS81"/>
    <property type="match status" value="1"/>
</dbReference>
<comment type="subcellular location">
    <subcellularLocation>
        <location evidence="2 15">Nucleus</location>
    </subcellularLocation>
</comment>
<evidence type="ECO:0000256" key="8">
    <source>
        <dbReference type="ARBA" id="ARBA00022763"/>
    </source>
</evidence>
<dbReference type="GO" id="GO:0000712">
    <property type="term" value="P:resolution of meiotic recombination intermediates"/>
    <property type="evidence" value="ECO:0007669"/>
    <property type="project" value="TreeGrafter"/>
</dbReference>
<evidence type="ECO:0000256" key="14">
    <source>
        <dbReference type="ARBA" id="ARBA00023242"/>
    </source>
</evidence>
<evidence type="ECO:0000259" key="17">
    <source>
        <dbReference type="SMART" id="SM00891"/>
    </source>
</evidence>
<evidence type="ECO:0000256" key="7">
    <source>
        <dbReference type="ARBA" id="ARBA00022759"/>
    </source>
</evidence>
<keyword evidence="5 15" id="KW-0540">Nuclease</keyword>
<dbReference type="InterPro" id="IPR033309">
    <property type="entry name" value="Mus81"/>
</dbReference>
<evidence type="ECO:0000313" key="18">
    <source>
        <dbReference type="EMBL" id="CAA7398491.1"/>
    </source>
</evidence>
<evidence type="ECO:0000313" key="19">
    <source>
        <dbReference type="Proteomes" id="UP000663760"/>
    </source>
</evidence>
<dbReference type="GO" id="GO:0048476">
    <property type="term" value="C:Holliday junction resolvase complex"/>
    <property type="evidence" value="ECO:0007669"/>
    <property type="project" value="UniProtKB-UniRule"/>
</dbReference>
<evidence type="ECO:0000256" key="4">
    <source>
        <dbReference type="ARBA" id="ARBA00022618"/>
    </source>
</evidence>
<dbReference type="InterPro" id="IPR006166">
    <property type="entry name" value="ERCC4_domain"/>
</dbReference>
<dbReference type="EC" id="3.1.22.-" evidence="15"/>
<evidence type="ECO:0000256" key="11">
    <source>
        <dbReference type="ARBA" id="ARBA00022842"/>
    </source>
</evidence>
<evidence type="ECO:0000256" key="3">
    <source>
        <dbReference type="ARBA" id="ARBA00010015"/>
    </source>
</evidence>
<keyword evidence="9" id="KW-0498">Mitosis</keyword>
<dbReference type="SUPFAM" id="SSF52980">
    <property type="entry name" value="Restriction endonuclease-like"/>
    <property type="match status" value="1"/>
</dbReference>
<dbReference type="GO" id="GO:0005634">
    <property type="term" value="C:nucleus"/>
    <property type="evidence" value="ECO:0007669"/>
    <property type="project" value="UniProtKB-SubCell"/>
</dbReference>
<sequence>MENQLPIRCSENEAVGLYLWTRRKEMAEHPTAISEKLDTTLAVAYRNICEAKTPIKTLKDLSRIKGVGKWILRLMKGAFQDDQEVPQFQKAAENGKKHGAPKRYLPQKNSVAYALLITLYRGITKGNEFMRKQELIDEAEASGLSRTSIGSTLTRRDNGKGKHRQYGSSAKEWYTGWSCMKTLVNRGLVVKSSCPAKYMLTEEGKEAACECLLRSGLISPDDVLGPVNVTECSGHACGTSELGLSSSVSFNNVTTFPSNDTCCDRELSNIQKDISTTTQENDHFDTSDSCSTENEEQSVSMTSDFAYPDALQRPFTLQACSKFDHPLSASGKSTGIDYRANGLAMPPCTGGEMFEEVYDVILLLDDRENFGSRFGKVVDGIRLQFKIQVEVRRLPIGDGIWIARHKQFGSEYVLDFIVERKRIDDLCSSISDNRYKDQKLRLLVVVLPCRMDDLILATDMIYWSNCPTVVRKVPKKAKCGLQKLIYLIEGDPNSSEAADRIKTACFTTEILEGFDVQRTSGITDTIKKYGYLTQSINHCYKEQFSIIQNDSVKLCPTFKAFVKKCQDLEKLCVTDVFALQLMQVPQVTEEIALAVVKMYPTLYSLAHAYSALGCNVRAQEEMLKTKGNLISTAASRNIFKFVWGG</sequence>
<evidence type="ECO:0000256" key="12">
    <source>
        <dbReference type="ARBA" id="ARBA00023172"/>
    </source>
</evidence>
<dbReference type="EMBL" id="LR746269">
    <property type="protein sequence ID" value="CAA7398491.1"/>
    <property type="molecule type" value="Genomic_DNA"/>
</dbReference>
<evidence type="ECO:0000256" key="15">
    <source>
        <dbReference type="RuleBase" id="RU369042"/>
    </source>
</evidence>
<feature type="domain" description="ERCC4" evidence="17">
    <location>
        <begin position="361"/>
        <end position="454"/>
    </location>
</feature>
<dbReference type="Proteomes" id="UP000663760">
    <property type="component" value="Chromosome 6"/>
</dbReference>
<evidence type="ECO:0000256" key="6">
    <source>
        <dbReference type="ARBA" id="ARBA00022723"/>
    </source>
</evidence>
<keyword evidence="7 15" id="KW-0255">Endonuclease</keyword>
<dbReference type="SMART" id="SM00891">
    <property type="entry name" value="ERCC4"/>
    <property type="match status" value="1"/>
</dbReference>